<feature type="domain" description="Flagellar basal-body/hook protein C-terminal" evidence="7">
    <location>
        <begin position="379"/>
        <end position="424"/>
    </location>
</feature>
<sequence length="425" mass="43899">MAFNTSLSGLNAASSDLDVTAHNIANASTTGFKRSRSEFADIFAVSSFGRSQTAVGSGVLLNKTAQQFEQGNLDFTQNSLDLAISGQGLFALSPSLNDKDLVYSRAGAFSVDKEGYVVNSSGQYLRTFPTNENGTATAASLNNSQPLRLPTSAGTPQATSRISIGANLPSDTAALDPVNLDLLDTSTYTASTSETVYDSLGNSHISTLYFLKDTNGTNQWAVYHSLDGTLANINGGTAGAGGVQYGTLNFDATGALTGSTPDPLATDSIALNNGANDIALTLDFAANNTTQVASPFNVAALNQDGFTSGRLTGLDISKTGVIQANYSNGQNSTLGKVALAQFPNEQGLRQLGNNAWGETVSSGSALAGEAGVGSFGTIQTGALESSNVDLTAELVHLITAQRNFQANAKAIETASTITDTIINIR</sequence>
<dbReference type="eggNOG" id="COG1749">
    <property type="taxonomic scope" value="Bacteria"/>
</dbReference>
<evidence type="ECO:0000259" key="9">
    <source>
        <dbReference type="Pfam" id="PF22692"/>
    </source>
</evidence>
<dbReference type="InterPro" id="IPR011491">
    <property type="entry name" value="FlgE_D2"/>
</dbReference>
<dbReference type="SUPFAM" id="SSF117143">
    <property type="entry name" value="Flagellar hook protein flgE"/>
    <property type="match status" value="1"/>
</dbReference>
<dbReference type="Gene3D" id="2.60.98.20">
    <property type="entry name" value="Flagellar hook protein FlgE"/>
    <property type="match status" value="1"/>
</dbReference>
<dbReference type="NCBIfam" id="NF004238">
    <property type="entry name" value="PRK05682.1-1"/>
    <property type="match status" value="1"/>
</dbReference>
<protein>
    <recommendedName>
        <fullName evidence="3 5">Flagellar hook protein FlgE</fullName>
    </recommendedName>
</protein>
<dbReference type="InterPro" id="IPR037058">
    <property type="entry name" value="Falgellar_hook_FlgE_sf"/>
</dbReference>
<organism evidence="10 11">
    <name type="scientific">Nitrosococcus watsoni (strain C-113)</name>
    <dbReference type="NCBI Taxonomy" id="105559"/>
    <lineage>
        <taxon>Bacteria</taxon>
        <taxon>Pseudomonadati</taxon>
        <taxon>Pseudomonadota</taxon>
        <taxon>Gammaproteobacteria</taxon>
        <taxon>Chromatiales</taxon>
        <taxon>Chromatiaceae</taxon>
        <taxon>Nitrosococcus</taxon>
    </lineage>
</organism>
<dbReference type="NCBIfam" id="TIGR03506">
    <property type="entry name" value="FlgEFG_subfam"/>
    <property type="match status" value="1"/>
</dbReference>
<evidence type="ECO:0000256" key="1">
    <source>
        <dbReference type="ARBA" id="ARBA00004117"/>
    </source>
</evidence>
<dbReference type="KEGG" id="nwa:Nwat_2221"/>
<evidence type="ECO:0000259" key="8">
    <source>
        <dbReference type="Pfam" id="PF07559"/>
    </source>
</evidence>
<dbReference type="InterPro" id="IPR020013">
    <property type="entry name" value="Flagellar_FlgE/F/G"/>
</dbReference>
<dbReference type="Pfam" id="PF06429">
    <property type="entry name" value="Flg_bbr_C"/>
    <property type="match status" value="1"/>
</dbReference>
<evidence type="ECO:0000313" key="10">
    <source>
        <dbReference type="EMBL" id="ADJ29053.1"/>
    </source>
</evidence>
<dbReference type="Pfam" id="PF00460">
    <property type="entry name" value="Flg_bb_rod"/>
    <property type="match status" value="1"/>
</dbReference>
<dbReference type="STRING" id="105559.Nwat_2221"/>
<evidence type="ECO:0000259" key="6">
    <source>
        <dbReference type="Pfam" id="PF00460"/>
    </source>
</evidence>
<dbReference type="GO" id="GO:0071978">
    <property type="term" value="P:bacterial-type flagellum-dependent swarming motility"/>
    <property type="evidence" value="ECO:0007669"/>
    <property type="project" value="TreeGrafter"/>
</dbReference>
<dbReference type="EMBL" id="CP002086">
    <property type="protein sequence ID" value="ADJ29053.1"/>
    <property type="molecule type" value="Genomic_DNA"/>
</dbReference>
<evidence type="ECO:0000256" key="4">
    <source>
        <dbReference type="ARBA" id="ARBA00023143"/>
    </source>
</evidence>
<accession>D8K8D3</accession>
<feature type="domain" description="Flagellar hook protein FlgE/F/G-like D1" evidence="9">
    <location>
        <begin position="83"/>
        <end position="165"/>
    </location>
</feature>
<comment type="function">
    <text evidence="5">A flexible structure which links the flagellar filament to the drive apparatus in the basal body.</text>
</comment>
<dbReference type="Pfam" id="PF07559">
    <property type="entry name" value="FlgE_D2"/>
    <property type="match status" value="1"/>
</dbReference>
<dbReference type="InterPro" id="IPR053967">
    <property type="entry name" value="LlgE_F_G-like_D1"/>
</dbReference>
<feature type="domain" description="Flagellar hook protein FlgE D2" evidence="8">
    <location>
        <begin position="167"/>
        <end position="306"/>
    </location>
</feature>
<dbReference type="Pfam" id="PF22692">
    <property type="entry name" value="LlgE_F_G_D1"/>
    <property type="match status" value="1"/>
</dbReference>
<dbReference type="GO" id="GO:0009425">
    <property type="term" value="C:bacterial-type flagellum basal body"/>
    <property type="evidence" value="ECO:0007669"/>
    <property type="project" value="UniProtKB-SubCell"/>
</dbReference>
<dbReference type="GO" id="GO:0009424">
    <property type="term" value="C:bacterial-type flagellum hook"/>
    <property type="evidence" value="ECO:0007669"/>
    <property type="project" value="TreeGrafter"/>
</dbReference>
<gene>
    <name evidence="10" type="ordered locus">Nwat_2221</name>
</gene>
<name>D8K8D3_NITWC</name>
<evidence type="ECO:0000256" key="2">
    <source>
        <dbReference type="ARBA" id="ARBA00009677"/>
    </source>
</evidence>
<evidence type="ECO:0000259" key="7">
    <source>
        <dbReference type="Pfam" id="PF06429"/>
    </source>
</evidence>
<comment type="subcellular location">
    <subcellularLocation>
        <location evidence="1 5">Bacterial flagellum basal body</location>
    </subcellularLocation>
</comment>
<dbReference type="PANTHER" id="PTHR30435:SF1">
    <property type="entry name" value="FLAGELLAR HOOK PROTEIN FLGE"/>
    <property type="match status" value="1"/>
</dbReference>
<evidence type="ECO:0000256" key="3">
    <source>
        <dbReference type="ARBA" id="ARBA00019015"/>
    </source>
</evidence>
<dbReference type="HOGENOM" id="CLU_013687_2_0_6"/>
<dbReference type="InterPro" id="IPR037925">
    <property type="entry name" value="FlgE/F/G-like"/>
</dbReference>
<dbReference type="InterPro" id="IPR010930">
    <property type="entry name" value="Flg_bb/hook_C_dom"/>
</dbReference>
<evidence type="ECO:0000313" key="11">
    <source>
        <dbReference type="Proteomes" id="UP000000393"/>
    </source>
</evidence>
<dbReference type="InterPro" id="IPR001444">
    <property type="entry name" value="Flag_bb_rod_N"/>
</dbReference>
<dbReference type="Proteomes" id="UP000000393">
    <property type="component" value="Chromosome"/>
</dbReference>
<proteinExistence type="inferred from homology"/>
<dbReference type="NCBIfam" id="NF004240">
    <property type="entry name" value="PRK05682.1-4"/>
    <property type="match status" value="1"/>
</dbReference>
<comment type="similarity">
    <text evidence="2 5">Belongs to the flagella basal body rod proteins family.</text>
</comment>
<dbReference type="GO" id="GO:0005829">
    <property type="term" value="C:cytosol"/>
    <property type="evidence" value="ECO:0007669"/>
    <property type="project" value="TreeGrafter"/>
</dbReference>
<evidence type="ECO:0000256" key="5">
    <source>
        <dbReference type="RuleBase" id="RU362116"/>
    </source>
</evidence>
<dbReference type="AlphaFoldDB" id="D8K8D3"/>
<dbReference type="OrthoDB" id="8578401at2"/>
<dbReference type="PANTHER" id="PTHR30435">
    <property type="entry name" value="FLAGELLAR PROTEIN"/>
    <property type="match status" value="1"/>
</dbReference>
<reference evidence="10 11" key="1">
    <citation type="submission" date="2010-06" db="EMBL/GenBank/DDBJ databases">
        <title>Complete sequence of chromosome of Nitrosococcus watsoni C-113.</title>
        <authorList>
            <consortium name="US DOE Joint Genome Institute"/>
            <person name="Lucas S."/>
            <person name="Copeland A."/>
            <person name="Lapidus A."/>
            <person name="Cheng J.-F."/>
            <person name="Bruce D."/>
            <person name="Goodwin L."/>
            <person name="Pitluck S."/>
            <person name="Malfatti S.A."/>
            <person name="Chain P.S.G."/>
            <person name="Land M."/>
            <person name="Hauser L."/>
            <person name="Kyrpides N."/>
            <person name="Ivanova N."/>
            <person name="Cambell M.A."/>
            <person name="Heidelberg J.F."/>
            <person name="Klotz M.G."/>
            <person name="Woyke T."/>
        </authorList>
    </citation>
    <scope>NUCLEOTIDE SEQUENCE [LARGE SCALE GENOMIC DNA]</scope>
    <source>
        <strain evidence="10 11">C-113</strain>
    </source>
</reference>
<keyword evidence="11" id="KW-1185">Reference proteome</keyword>
<keyword evidence="4 5" id="KW-0975">Bacterial flagellum</keyword>
<feature type="domain" description="Flagellar basal body rod protein N-terminal" evidence="6">
    <location>
        <begin position="3"/>
        <end position="33"/>
    </location>
</feature>
<dbReference type="RefSeq" id="WP_013221126.1">
    <property type="nucleotide sequence ID" value="NC_014315.1"/>
</dbReference>